<gene>
    <name evidence="6" type="ORF">NADFUDRAFT_51822</name>
</gene>
<comment type="subcellular location">
    <subcellularLocation>
        <location evidence="2">Cytoplasm</location>
    </subcellularLocation>
    <subcellularLocation>
        <location evidence="1">Nucleus</location>
    </subcellularLocation>
</comment>
<reference evidence="6 7" key="1">
    <citation type="journal article" date="2016" name="Proc. Natl. Acad. Sci. U.S.A.">
        <title>Comparative genomics of biotechnologically important yeasts.</title>
        <authorList>
            <person name="Riley R."/>
            <person name="Haridas S."/>
            <person name="Wolfe K.H."/>
            <person name="Lopes M.R."/>
            <person name="Hittinger C.T."/>
            <person name="Goeker M."/>
            <person name="Salamov A.A."/>
            <person name="Wisecaver J.H."/>
            <person name="Long T.M."/>
            <person name="Calvey C.H."/>
            <person name="Aerts A.L."/>
            <person name="Barry K.W."/>
            <person name="Choi C."/>
            <person name="Clum A."/>
            <person name="Coughlan A.Y."/>
            <person name="Deshpande S."/>
            <person name="Douglass A.P."/>
            <person name="Hanson S.J."/>
            <person name="Klenk H.-P."/>
            <person name="LaButti K.M."/>
            <person name="Lapidus A."/>
            <person name="Lindquist E.A."/>
            <person name="Lipzen A.M."/>
            <person name="Meier-Kolthoff J.P."/>
            <person name="Ohm R.A."/>
            <person name="Otillar R.P."/>
            <person name="Pangilinan J.L."/>
            <person name="Peng Y."/>
            <person name="Rokas A."/>
            <person name="Rosa C.A."/>
            <person name="Scheuner C."/>
            <person name="Sibirny A.A."/>
            <person name="Slot J.C."/>
            <person name="Stielow J.B."/>
            <person name="Sun H."/>
            <person name="Kurtzman C.P."/>
            <person name="Blackwell M."/>
            <person name="Grigoriev I.V."/>
            <person name="Jeffries T.W."/>
        </authorList>
    </citation>
    <scope>NUCLEOTIDE SEQUENCE [LARGE SCALE GENOMIC DNA]</scope>
    <source>
        <strain evidence="6 7">DSM 6958</strain>
    </source>
</reference>
<keyword evidence="3" id="KW-0963">Cytoplasm</keyword>
<dbReference type="PANTHER" id="PTHR14145">
    <property type="entry name" value="26S PROTESOME SUBUNIT 6"/>
    <property type="match status" value="1"/>
</dbReference>
<dbReference type="Proteomes" id="UP000095009">
    <property type="component" value="Unassembled WGS sequence"/>
</dbReference>
<dbReference type="InterPro" id="IPR019585">
    <property type="entry name" value="Rpn7/CSN1"/>
</dbReference>
<dbReference type="OrthoDB" id="422427at2759"/>
<evidence type="ECO:0000256" key="2">
    <source>
        <dbReference type="ARBA" id="ARBA00004496"/>
    </source>
</evidence>
<keyword evidence="5" id="KW-0539">Nucleus</keyword>
<keyword evidence="7" id="KW-1185">Reference proteome</keyword>
<evidence type="ECO:0000256" key="1">
    <source>
        <dbReference type="ARBA" id="ARBA00004123"/>
    </source>
</evidence>
<dbReference type="GO" id="GO:0005737">
    <property type="term" value="C:cytoplasm"/>
    <property type="evidence" value="ECO:0007669"/>
    <property type="project" value="UniProtKB-SubCell"/>
</dbReference>
<dbReference type="Gene3D" id="1.25.40.570">
    <property type="match status" value="1"/>
</dbReference>
<name>A0A1E3PK60_9ASCO</name>
<dbReference type="PANTHER" id="PTHR14145:SF2">
    <property type="entry name" value="COP9 SIGNALOSOME COMPLEX SUBUNIT 1"/>
    <property type="match status" value="1"/>
</dbReference>
<evidence type="ECO:0000256" key="5">
    <source>
        <dbReference type="ARBA" id="ARBA00023242"/>
    </source>
</evidence>
<sequence>MVDNKIKGAFFSKNIRTKYANTSESQLFQLLEEYLEPYPTTTRVRKLDSILYTYPSIKIPVLKLALKYVKKTTNIEEYKCIHAQINNNLHDLKTVNEDEWVKETEDWARLKLENLRYLAEQANNNKVKRSNIMDTVDIYLSLGDYQLALRKLGNLKEYNLPALTPEYHMKAAEIHFQLKNWENTCKNTAKVLGKSDDSIDKHLLVQAQLMHAFALLNSSKSKSGRVYEGIETLLSINLQDFASTSDLFTSIKDVAFCITLSSVKYFSRTELKELLDDARFQDYETAAPECRGLVSSFLALKYDSFYDVLKQNETTIGFNDWIIEDISTTLMVINHRAVLAYVYPFSSIELKTMACSFNTDITTVERLVRDVLMQHNLGFKIDGINKILNVSNKNLEALQYEKTEKLVGDFYRNAKIALLNSLSK</sequence>
<accession>A0A1E3PK60</accession>
<dbReference type="GO" id="GO:0008180">
    <property type="term" value="C:COP9 signalosome"/>
    <property type="evidence" value="ECO:0007669"/>
    <property type="project" value="UniProtKB-KW"/>
</dbReference>
<protein>
    <recommendedName>
        <fullName evidence="8">PCI domain-containing protein</fullName>
    </recommendedName>
</protein>
<proteinExistence type="predicted"/>
<evidence type="ECO:0008006" key="8">
    <source>
        <dbReference type="Google" id="ProtNLM"/>
    </source>
</evidence>
<evidence type="ECO:0000256" key="4">
    <source>
        <dbReference type="ARBA" id="ARBA00022790"/>
    </source>
</evidence>
<keyword evidence="4" id="KW-0736">Signalosome</keyword>
<organism evidence="6 7">
    <name type="scientific">Nadsonia fulvescens var. elongata DSM 6958</name>
    <dbReference type="NCBI Taxonomy" id="857566"/>
    <lineage>
        <taxon>Eukaryota</taxon>
        <taxon>Fungi</taxon>
        <taxon>Dikarya</taxon>
        <taxon>Ascomycota</taxon>
        <taxon>Saccharomycotina</taxon>
        <taxon>Dipodascomycetes</taxon>
        <taxon>Dipodascales</taxon>
        <taxon>Dipodascales incertae sedis</taxon>
        <taxon>Nadsonia</taxon>
    </lineage>
</organism>
<dbReference type="EMBL" id="KV454410">
    <property type="protein sequence ID" value="ODQ65227.1"/>
    <property type="molecule type" value="Genomic_DNA"/>
</dbReference>
<dbReference type="AlphaFoldDB" id="A0A1E3PK60"/>
<dbReference type="STRING" id="857566.A0A1E3PK60"/>
<evidence type="ECO:0000313" key="6">
    <source>
        <dbReference type="EMBL" id="ODQ65227.1"/>
    </source>
</evidence>
<evidence type="ECO:0000313" key="7">
    <source>
        <dbReference type="Proteomes" id="UP000095009"/>
    </source>
</evidence>
<evidence type="ECO:0000256" key="3">
    <source>
        <dbReference type="ARBA" id="ARBA00022490"/>
    </source>
</evidence>